<feature type="binding site" evidence="4">
    <location>
        <position position="184"/>
    </location>
    <ligand>
        <name>S-adenosyl-L-methionine</name>
        <dbReference type="ChEBI" id="CHEBI:59789"/>
    </ligand>
</feature>
<proteinExistence type="inferred from homology"/>
<dbReference type="CDD" id="cd02440">
    <property type="entry name" value="AdoMet_MTases"/>
    <property type="match status" value="1"/>
</dbReference>
<dbReference type="InterPro" id="IPR019874">
    <property type="entry name" value="RF_methyltr_PrmC"/>
</dbReference>
<dbReference type="Gene3D" id="1.10.8.10">
    <property type="entry name" value="DNA helicase RuvA subunit, C-terminal domain"/>
    <property type="match status" value="1"/>
</dbReference>
<feature type="binding site" evidence="4">
    <location>
        <position position="170"/>
    </location>
    <ligand>
        <name>S-adenosyl-L-methionine</name>
        <dbReference type="ChEBI" id="CHEBI:59789"/>
    </ligand>
</feature>
<keyword evidence="2 4" id="KW-0808">Transferase</keyword>
<dbReference type="Gene3D" id="3.40.50.150">
    <property type="entry name" value="Vaccinia Virus protein VP39"/>
    <property type="match status" value="1"/>
</dbReference>
<evidence type="ECO:0000259" key="5">
    <source>
        <dbReference type="Pfam" id="PF13847"/>
    </source>
</evidence>
<dbReference type="InterPro" id="IPR040758">
    <property type="entry name" value="PrmC_N"/>
</dbReference>
<dbReference type="NCBIfam" id="TIGR00536">
    <property type="entry name" value="hemK_fam"/>
    <property type="match status" value="1"/>
</dbReference>
<dbReference type="EC" id="2.1.1.297" evidence="4"/>
<reference evidence="7 8" key="1">
    <citation type="submission" date="2018-08" db="EMBL/GenBank/DDBJ databases">
        <title>Parvularcula sp. SM1705, isolated from surface water of the South Sea China.</title>
        <authorList>
            <person name="Sun L."/>
        </authorList>
    </citation>
    <scope>NUCLEOTIDE SEQUENCE [LARGE SCALE GENOMIC DNA]</scope>
    <source>
        <strain evidence="7 8">SM1705</strain>
    </source>
</reference>
<feature type="binding site" evidence="4">
    <location>
        <begin position="118"/>
        <end position="122"/>
    </location>
    <ligand>
        <name>S-adenosyl-L-methionine</name>
        <dbReference type="ChEBI" id="CHEBI:59789"/>
    </ligand>
</feature>
<evidence type="ECO:0000313" key="8">
    <source>
        <dbReference type="Proteomes" id="UP000264589"/>
    </source>
</evidence>
<dbReference type="Pfam" id="PF17827">
    <property type="entry name" value="PrmC_N"/>
    <property type="match status" value="1"/>
</dbReference>
<evidence type="ECO:0000313" key="7">
    <source>
        <dbReference type="EMBL" id="RFB04182.1"/>
    </source>
</evidence>
<dbReference type="OrthoDB" id="9800643at2"/>
<dbReference type="GO" id="GO:0102559">
    <property type="term" value="F:peptide chain release factor N(5)-glutamine methyltransferase activity"/>
    <property type="evidence" value="ECO:0007669"/>
    <property type="project" value="UniProtKB-EC"/>
</dbReference>
<dbReference type="HAMAP" id="MF_02126">
    <property type="entry name" value="RF_methyltr_PrmC"/>
    <property type="match status" value="1"/>
</dbReference>
<dbReference type="NCBIfam" id="TIGR03534">
    <property type="entry name" value="RF_mod_PrmC"/>
    <property type="match status" value="1"/>
</dbReference>
<feature type="binding site" evidence="4">
    <location>
        <position position="141"/>
    </location>
    <ligand>
        <name>S-adenosyl-L-methionine</name>
        <dbReference type="ChEBI" id="CHEBI:59789"/>
    </ligand>
</feature>
<gene>
    <name evidence="4 7" type="primary">prmC</name>
    <name evidence="7" type="ORF">DX908_02120</name>
</gene>
<dbReference type="PANTHER" id="PTHR18895">
    <property type="entry name" value="HEMK METHYLTRANSFERASE"/>
    <property type="match status" value="1"/>
</dbReference>
<keyword evidence="1 4" id="KW-0489">Methyltransferase</keyword>
<protein>
    <recommendedName>
        <fullName evidence="4">Release factor glutamine methyltransferase</fullName>
        <shortName evidence="4">RF MTase</shortName>
        <ecNumber evidence="4">2.1.1.297</ecNumber>
    </recommendedName>
    <alternativeName>
        <fullName evidence="4">N5-glutamine methyltransferase PrmC</fullName>
    </alternativeName>
    <alternativeName>
        <fullName evidence="4">Protein-(glutamine-N5) MTase PrmC</fullName>
    </alternativeName>
    <alternativeName>
        <fullName evidence="4">Protein-glutamine N-methyltransferase PrmC</fullName>
    </alternativeName>
</protein>
<dbReference type="InParanoid" id="A0A371RFF9"/>
<organism evidence="7 8">
    <name type="scientific">Parvularcula marina</name>
    <dbReference type="NCBI Taxonomy" id="2292771"/>
    <lineage>
        <taxon>Bacteria</taxon>
        <taxon>Pseudomonadati</taxon>
        <taxon>Pseudomonadota</taxon>
        <taxon>Alphaproteobacteria</taxon>
        <taxon>Parvularculales</taxon>
        <taxon>Parvularculaceae</taxon>
        <taxon>Parvularcula</taxon>
    </lineage>
</organism>
<keyword evidence="3 4" id="KW-0949">S-adenosyl-L-methionine</keyword>
<dbReference type="PANTHER" id="PTHR18895:SF74">
    <property type="entry name" value="MTRF1L RELEASE FACTOR GLUTAMINE METHYLTRANSFERASE"/>
    <property type="match status" value="1"/>
</dbReference>
<evidence type="ECO:0000256" key="3">
    <source>
        <dbReference type="ARBA" id="ARBA00022691"/>
    </source>
</evidence>
<feature type="domain" description="Methyltransferase" evidence="5">
    <location>
        <begin position="111"/>
        <end position="186"/>
    </location>
</feature>
<dbReference type="GO" id="GO:0032259">
    <property type="term" value="P:methylation"/>
    <property type="evidence" value="ECO:0007669"/>
    <property type="project" value="UniProtKB-KW"/>
</dbReference>
<feature type="binding site" evidence="4">
    <location>
        <begin position="184"/>
        <end position="187"/>
    </location>
    <ligand>
        <name>substrate</name>
    </ligand>
</feature>
<dbReference type="Proteomes" id="UP000264589">
    <property type="component" value="Unassembled WGS sequence"/>
</dbReference>
<dbReference type="InterPro" id="IPR004556">
    <property type="entry name" value="HemK-like"/>
</dbReference>
<name>A0A371RFF9_9PROT</name>
<comment type="function">
    <text evidence="4">Methylates the class 1 translation termination release factors RF1/PrfA and RF2/PrfB on the glutamine residue of the universally conserved GGQ motif.</text>
</comment>
<dbReference type="InterPro" id="IPR002052">
    <property type="entry name" value="DNA_methylase_N6_adenine_CS"/>
</dbReference>
<dbReference type="InterPro" id="IPR029063">
    <property type="entry name" value="SAM-dependent_MTases_sf"/>
</dbReference>
<dbReference type="InterPro" id="IPR050320">
    <property type="entry name" value="N5-glutamine_MTase"/>
</dbReference>
<evidence type="ECO:0000256" key="2">
    <source>
        <dbReference type="ARBA" id="ARBA00022679"/>
    </source>
</evidence>
<dbReference type="PROSITE" id="PS00092">
    <property type="entry name" value="N6_MTASE"/>
    <property type="match status" value="1"/>
</dbReference>
<sequence>MPLTYSQHLAEGTMRLGTSPTPALDARVLLCAASGLDHAGLIAAARDEVPKEAAGKYARMLSRRAGGEPVAYITGEQEFFGRMFKVTRDTLIPRPETEMLVEAAVAAAGPNPRVLDLGTGTGCLLLSVLGELTSAHGVGIDKSPGALQVAEKNAHLLKLDRWAEFRMLDFRYAPDGPFDIILSNPPYIEDAAELPVSVAGYEPELALRAGADGLDAYRVLAPVIAERLAPGGHAFLEIGTGQGEAVSSLMKADMPEREVSVHKDLAGHERMVTVR</sequence>
<accession>A0A371RFF9</accession>
<dbReference type="Pfam" id="PF13847">
    <property type="entry name" value="Methyltransf_31"/>
    <property type="match status" value="1"/>
</dbReference>
<comment type="similarity">
    <text evidence="4">Belongs to the protein N5-glutamine methyltransferase family. PrmC subfamily.</text>
</comment>
<comment type="catalytic activity">
    <reaction evidence="4">
        <text>L-glutaminyl-[peptide chain release factor] + S-adenosyl-L-methionine = N(5)-methyl-L-glutaminyl-[peptide chain release factor] + S-adenosyl-L-homocysteine + H(+)</text>
        <dbReference type="Rhea" id="RHEA:42896"/>
        <dbReference type="Rhea" id="RHEA-COMP:10271"/>
        <dbReference type="Rhea" id="RHEA-COMP:10272"/>
        <dbReference type="ChEBI" id="CHEBI:15378"/>
        <dbReference type="ChEBI" id="CHEBI:30011"/>
        <dbReference type="ChEBI" id="CHEBI:57856"/>
        <dbReference type="ChEBI" id="CHEBI:59789"/>
        <dbReference type="ChEBI" id="CHEBI:61891"/>
        <dbReference type="EC" id="2.1.1.297"/>
    </reaction>
</comment>
<dbReference type="RefSeq" id="WP_116390810.1">
    <property type="nucleotide sequence ID" value="NZ_QUQO01000001.1"/>
</dbReference>
<keyword evidence="8" id="KW-1185">Reference proteome</keyword>
<dbReference type="EMBL" id="QUQO01000001">
    <property type="protein sequence ID" value="RFB04182.1"/>
    <property type="molecule type" value="Genomic_DNA"/>
</dbReference>
<dbReference type="FunCoup" id="A0A371RFF9">
    <property type="interactions" value="455"/>
</dbReference>
<dbReference type="GO" id="GO:0003676">
    <property type="term" value="F:nucleic acid binding"/>
    <property type="evidence" value="ECO:0007669"/>
    <property type="project" value="InterPro"/>
</dbReference>
<comment type="caution">
    <text evidence="7">The sequence shown here is derived from an EMBL/GenBank/DDBJ whole genome shotgun (WGS) entry which is preliminary data.</text>
</comment>
<dbReference type="InterPro" id="IPR025714">
    <property type="entry name" value="Methyltranfer_dom"/>
</dbReference>
<evidence type="ECO:0000259" key="6">
    <source>
        <dbReference type="Pfam" id="PF17827"/>
    </source>
</evidence>
<dbReference type="SUPFAM" id="SSF53335">
    <property type="entry name" value="S-adenosyl-L-methionine-dependent methyltransferases"/>
    <property type="match status" value="1"/>
</dbReference>
<dbReference type="AlphaFoldDB" id="A0A371RFF9"/>
<evidence type="ECO:0000256" key="1">
    <source>
        <dbReference type="ARBA" id="ARBA00022603"/>
    </source>
</evidence>
<evidence type="ECO:0000256" key="4">
    <source>
        <dbReference type="HAMAP-Rule" id="MF_02126"/>
    </source>
</evidence>
<feature type="domain" description="Release factor glutamine methyltransferase N-terminal" evidence="6">
    <location>
        <begin position="9"/>
        <end position="75"/>
    </location>
</feature>